<evidence type="ECO:0000256" key="2">
    <source>
        <dbReference type="ARBA" id="ARBA00022801"/>
    </source>
</evidence>
<dbReference type="Gene3D" id="3.50.80.20">
    <property type="entry name" value="D-Ala-D-Ala carboxypeptidase C, peptidase S13"/>
    <property type="match status" value="1"/>
</dbReference>
<keyword evidence="4" id="KW-1185">Reference proteome</keyword>
<proteinExistence type="inferred from homology"/>
<dbReference type="EMBL" id="WVIE01000007">
    <property type="protein sequence ID" value="NDJ17242.1"/>
    <property type="molecule type" value="Genomic_DNA"/>
</dbReference>
<gene>
    <name evidence="3" type="ORF">GS601_08055</name>
</gene>
<protein>
    <submittedName>
        <fullName evidence="3">D-alanyl-D-alanine carboxypeptidase</fullName>
    </submittedName>
</protein>
<dbReference type="AlphaFoldDB" id="A0A8J7YZ46"/>
<comment type="caution">
    <text evidence="3">The sequence shown here is derived from an EMBL/GenBank/DDBJ whole genome shotgun (WGS) entry which is preliminary data.</text>
</comment>
<sequence length="416" mass="44069">MAGVPPSLDPWQIAAQVDWSITPSTDAAAEAVIQHYLQNLVSQGLEPSSQGIWLQSGSTLLASHQGMTAMPAASLTKIATSLAALQTWGADHQFETPVSATGLIQNGELQGDLVVQASGDPMFVWEDAIALGNALNQIGITRVTGDLIITGRFMMNFDADPVQSGNALKMALDADQWDAAIAEEFAALPTETRRPKVAIAGAIRLGAPAASPTVLMRHRSLPLTDLLRYMNVQSDNEMSQLLTETMGGTQTMMQIATEAANLDPSEIQLVNGSGLGVDNRLSARAACALVAALDRVIHPHNLSLGDLFPVAGLEGVGTTLEDRSLPAQSVVKTGTLNEVSALAGVLPTRDRGLVQFAILNRGTEISSLRKQQDVLLQTLQQQWGKATADQVQPSKWVTARRATLGAAVRSEIVYGG</sequence>
<dbReference type="PRINTS" id="PR00922">
    <property type="entry name" value="DADACBPTASE3"/>
</dbReference>
<organism evidence="3 4">
    <name type="scientific">Myxacorys almedinensis A</name>
    <dbReference type="NCBI Taxonomy" id="2690445"/>
    <lineage>
        <taxon>Bacteria</taxon>
        <taxon>Bacillati</taxon>
        <taxon>Cyanobacteriota</taxon>
        <taxon>Cyanophyceae</taxon>
        <taxon>Leptolyngbyales</taxon>
        <taxon>Leptolyngbyaceae</taxon>
        <taxon>Myxacorys</taxon>
        <taxon>Myxacorys almedinensis</taxon>
    </lineage>
</organism>
<dbReference type="InterPro" id="IPR000667">
    <property type="entry name" value="Peptidase_S13"/>
</dbReference>
<evidence type="ECO:0000313" key="3">
    <source>
        <dbReference type="EMBL" id="NDJ17242.1"/>
    </source>
</evidence>
<dbReference type="Proteomes" id="UP000646053">
    <property type="component" value="Unassembled WGS sequence"/>
</dbReference>
<dbReference type="PANTHER" id="PTHR30023:SF0">
    <property type="entry name" value="PENICILLIN-SENSITIVE CARBOXYPEPTIDASE A"/>
    <property type="match status" value="1"/>
</dbReference>
<dbReference type="PANTHER" id="PTHR30023">
    <property type="entry name" value="D-ALANYL-D-ALANINE CARBOXYPEPTIDASE"/>
    <property type="match status" value="1"/>
</dbReference>
<name>A0A8J7YZ46_9CYAN</name>
<dbReference type="Gene3D" id="3.40.710.10">
    <property type="entry name" value="DD-peptidase/beta-lactamase superfamily"/>
    <property type="match status" value="1"/>
</dbReference>
<keyword evidence="3" id="KW-0645">Protease</keyword>
<accession>A0A8J7YZ46</accession>
<dbReference type="SUPFAM" id="SSF56601">
    <property type="entry name" value="beta-lactamase/transpeptidase-like"/>
    <property type="match status" value="1"/>
</dbReference>
<dbReference type="Pfam" id="PF02113">
    <property type="entry name" value="Peptidase_S13"/>
    <property type="match status" value="2"/>
</dbReference>
<evidence type="ECO:0000256" key="1">
    <source>
        <dbReference type="ARBA" id="ARBA00006096"/>
    </source>
</evidence>
<dbReference type="GO" id="GO:0000270">
    <property type="term" value="P:peptidoglycan metabolic process"/>
    <property type="evidence" value="ECO:0007669"/>
    <property type="project" value="TreeGrafter"/>
</dbReference>
<dbReference type="GO" id="GO:0006508">
    <property type="term" value="P:proteolysis"/>
    <property type="evidence" value="ECO:0007669"/>
    <property type="project" value="InterPro"/>
</dbReference>
<reference evidence="3" key="1">
    <citation type="submission" date="2019-12" db="EMBL/GenBank/DDBJ databases">
        <title>High-Quality draft genome sequences of three cyanobacteria isolated from the limestone walls of the Old Cathedral of Coimbra.</title>
        <authorList>
            <person name="Tiago I."/>
            <person name="Soares F."/>
            <person name="Portugal A."/>
        </authorList>
    </citation>
    <scope>NUCLEOTIDE SEQUENCE</scope>
    <source>
        <strain evidence="3">A</strain>
    </source>
</reference>
<evidence type="ECO:0000313" key="4">
    <source>
        <dbReference type="Proteomes" id="UP000646053"/>
    </source>
</evidence>
<comment type="similarity">
    <text evidence="1">Belongs to the peptidase S13 family.</text>
</comment>
<keyword evidence="3" id="KW-0121">Carboxypeptidase</keyword>
<dbReference type="GO" id="GO:0004185">
    <property type="term" value="F:serine-type carboxypeptidase activity"/>
    <property type="evidence" value="ECO:0007669"/>
    <property type="project" value="InterPro"/>
</dbReference>
<keyword evidence="2" id="KW-0378">Hydrolase</keyword>
<dbReference type="InterPro" id="IPR012338">
    <property type="entry name" value="Beta-lactam/transpept-like"/>
</dbReference>